<feature type="domain" description="SRP54-type proteins GTP-binding" evidence="7">
    <location>
        <begin position="336"/>
        <end position="349"/>
    </location>
</feature>
<dbReference type="InterPro" id="IPR004390">
    <property type="entry name" value="SR_rcpt_FtsY"/>
</dbReference>
<dbReference type="InterPro" id="IPR042101">
    <property type="entry name" value="SRP54_N_sf"/>
</dbReference>
<dbReference type="GO" id="GO:0005047">
    <property type="term" value="F:signal recognition particle binding"/>
    <property type="evidence" value="ECO:0007669"/>
    <property type="project" value="TreeGrafter"/>
</dbReference>
<comment type="subcellular location">
    <subcellularLocation>
        <location evidence="1">Membrane</location>
        <topology evidence="1">Peripheral membrane protein</topology>
    </subcellularLocation>
</comment>
<dbReference type="EMBL" id="CAJHUC010003111">
    <property type="protein sequence ID" value="CAD7705381.1"/>
    <property type="molecule type" value="Genomic_DNA"/>
</dbReference>
<evidence type="ECO:0000313" key="9">
    <source>
        <dbReference type="Proteomes" id="UP000708148"/>
    </source>
</evidence>
<dbReference type="PANTHER" id="PTHR43134:SF7">
    <property type="entry name" value="CELL DIVISION PROTEIN FTSY HOMOLOG, CHLOROPLASTIC"/>
    <property type="match status" value="1"/>
</dbReference>
<dbReference type="SMART" id="SM00382">
    <property type="entry name" value="AAA"/>
    <property type="match status" value="1"/>
</dbReference>
<protein>
    <recommendedName>
        <fullName evidence="7">SRP54-type proteins GTP-binding domain-containing protein</fullName>
    </recommendedName>
</protein>
<evidence type="ECO:0000256" key="6">
    <source>
        <dbReference type="ARBA" id="ARBA00023170"/>
    </source>
</evidence>
<keyword evidence="5" id="KW-0472">Membrane</keyword>
<dbReference type="GO" id="GO:0005737">
    <property type="term" value="C:cytoplasm"/>
    <property type="evidence" value="ECO:0007669"/>
    <property type="project" value="UniProtKB-ARBA"/>
</dbReference>
<keyword evidence="6" id="KW-0675">Receptor</keyword>
<dbReference type="GO" id="GO:0016020">
    <property type="term" value="C:membrane"/>
    <property type="evidence" value="ECO:0007669"/>
    <property type="project" value="UniProtKB-SubCell"/>
</dbReference>
<evidence type="ECO:0000256" key="3">
    <source>
        <dbReference type="ARBA" id="ARBA00022741"/>
    </source>
</evidence>
<dbReference type="SMART" id="SM00963">
    <property type="entry name" value="SRP54_N"/>
    <property type="match status" value="1"/>
</dbReference>
<dbReference type="Proteomes" id="UP000708148">
    <property type="component" value="Unassembled WGS sequence"/>
</dbReference>
<gene>
    <name evidence="8" type="ORF">OSTQU699_LOCUS10736</name>
</gene>
<dbReference type="PROSITE" id="PS00300">
    <property type="entry name" value="SRP54"/>
    <property type="match status" value="1"/>
</dbReference>
<evidence type="ECO:0000313" key="8">
    <source>
        <dbReference type="EMBL" id="CAD7705381.1"/>
    </source>
</evidence>
<dbReference type="SUPFAM" id="SSF47364">
    <property type="entry name" value="Domain of the SRP/SRP receptor G-proteins"/>
    <property type="match status" value="1"/>
</dbReference>
<dbReference type="Pfam" id="PF00448">
    <property type="entry name" value="SRP54"/>
    <property type="match status" value="1"/>
</dbReference>
<dbReference type="SMART" id="SM00962">
    <property type="entry name" value="SRP54"/>
    <property type="match status" value="1"/>
</dbReference>
<evidence type="ECO:0000256" key="5">
    <source>
        <dbReference type="ARBA" id="ARBA00023136"/>
    </source>
</evidence>
<evidence type="ECO:0000259" key="7">
    <source>
        <dbReference type="PROSITE" id="PS00300"/>
    </source>
</evidence>
<dbReference type="InterPro" id="IPR003593">
    <property type="entry name" value="AAA+_ATPase"/>
</dbReference>
<evidence type="ECO:0000256" key="1">
    <source>
        <dbReference type="ARBA" id="ARBA00004170"/>
    </source>
</evidence>
<comment type="similarity">
    <text evidence="2">Belongs to the GTP-binding SRP family.</text>
</comment>
<keyword evidence="3" id="KW-0547">Nucleotide-binding</keyword>
<accession>A0A8S1JDS2</accession>
<dbReference type="PANTHER" id="PTHR43134">
    <property type="entry name" value="SIGNAL RECOGNITION PARTICLE RECEPTOR SUBUNIT ALPHA"/>
    <property type="match status" value="1"/>
</dbReference>
<dbReference type="InterPro" id="IPR036225">
    <property type="entry name" value="SRP/SRP_N"/>
</dbReference>
<dbReference type="InterPro" id="IPR013822">
    <property type="entry name" value="Signal_recog_particl_SRP54_hlx"/>
</dbReference>
<dbReference type="NCBIfam" id="TIGR00064">
    <property type="entry name" value="ftsY"/>
    <property type="match status" value="1"/>
</dbReference>
<dbReference type="FunFam" id="3.40.50.300:FF:000053">
    <property type="entry name" value="Signal recognition particle receptor FtsY"/>
    <property type="match status" value="1"/>
</dbReference>
<dbReference type="SUPFAM" id="SSF52540">
    <property type="entry name" value="P-loop containing nucleoside triphosphate hydrolases"/>
    <property type="match status" value="1"/>
</dbReference>
<dbReference type="Gene3D" id="3.40.50.300">
    <property type="entry name" value="P-loop containing nucleotide triphosphate hydrolases"/>
    <property type="match status" value="1"/>
</dbReference>
<dbReference type="GO" id="GO:0005525">
    <property type="term" value="F:GTP binding"/>
    <property type="evidence" value="ECO:0007669"/>
    <property type="project" value="UniProtKB-KW"/>
</dbReference>
<keyword evidence="9" id="KW-1185">Reference proteome</keyword>
<dbReference type="GO" id="GO:0003924">
    <property type="term" value="F:GTPase activity"/>
    <property type="evidence" value="ECO:0007669"/>
    <property type="project" value="TreeGrafter"/>
</dbReference>
<dbReference type="AlphaFoldDB" id="A0A8S1JDS2"/>
<dbReference type="CDD" id="cd17874">
    <property type="entry name" value="FtsY"/>
    <property type="match status" value="1"/>
</dbReference>
<dbReference type="InterPro" id="IPR027417">
    <property type="entry name" value="P-loop_NTPase"/>
</dbReference>
<dbReference type="Gene3D" id="1.20.120.140">
    <property type="entry name" value="Signal recognition particle SRP54, nucleotide-binding domain"/>
    <property type="match status" value="1"/>
</dbReference>
<reference evidence="8" key="1">
    <citation type="submission" date="2020-12" db="EMBL/GenBank/DDBJ databases">
        <authorList>
            <person name="Iha C."/>
        </authorList>
    </citation>
    <scope>NUCLEOTIDE SEQUENCE</scope>
</reference>
<proteinExistence type="inferred from homology"/>
<dbReference type="GO" id="GO:0006614">
    <property type="term" value="P:SRP-dependent cotranslational protein targeting to membrane"/>
    <property type="evidence" value="ECO:0007669"/>
    <property type="project" value="InterPro"/>
</dbReference>
<evidence type="ECO:0000256" key="2">
    <source>
        <dbReference type="ARBA" id="ARBA00008531"/>
    </source>
</evidence>
<dbReference type="Pfam" id="PF02881">
    <property type="entry name" value="SRP54_N"/>
    <property type="match status" value="1"/>
</dbReference>
<evidence type="ECO:0000256" key="4">
    <source>
        <dbReference type="ARBA" id="ARBA00023134"/>
    </source>
</evidence>
<dbReference type="OrthoDB" id="1727884at2759"/>
<keyword evidence="4" id="KW-0342">GTP-binding</keyword>
<dbReference type="InterPro" id="IPR000897">
    <property type="entry name" value="SRP54_GTPase_dom"/>
</dbReference>
<comment type="caution">
    <text evidence="8">The sequence shown here is derived from an EMBL/GenBank/DDBJ whole genome shotgun (WGS) entry which is preliminary data.</text>
</comment>
<name>A0A8S1JDS2_9CHLO</name>
<sequence length="373" mass="40375">MQSGAPQRCGQCGAAPELQPLHAPRATHRRARESTRVKAESGASVLRKIGRVFKEKAQVDFDRIFKGTTKMREKLGVVDELLTYWTLEGTEDTLEALEESLIMADFGPKVSLQVCDDIREKILAGKIQSGDDILVELKSAIVDTLIQKGGSTELKLGDDKPSVLLIVGVNGGGKTTTIGKLSHRFSQEGAKVMLGCGDTFRAAAFEQLKKWCDRSGAQMGPFEEGSRPSKILYKTVEQAMKAGDIDIVICDTSGRLHTNYGLMEELKKCRRVLGNKMPNAPNEVLLVLDGTTGLNMLNQAREFHEFVGLTGLVLTKLDGTARGGAVVSVVNEIGVPVKFVGVGETLQDLQAFDPVTFVDALFPAKEMAGITVP</sequence>
<organism evidence="8 9">
    <name type="scientific">Ostreobium quekettii</name>
    <dbReference type="NCBI Taxonomy" id="121088"/>
    <lineage>
        <taxon>Eukaryota</taxon>
        <taxon>Viridiplantae</taxon>
        <taxon>Chlorophyta</taxon>
        <taxon>core chlorophytes</taxon>
        <taxon>Ulvophyceae</taxon>
        <taxon>TCBD clade</taxon>
        <taxon>Bryopsidales</taxon>
        <taxon>Ostreobineae</taxon>
        <taxon>Ostreobiaceae</taxon>
        <taxon>Ostreobium</taxon>
    </lineage>
</organism>